<dbReference type="Pfam" id="PF00024">
    <property type="entry name" value="PAN_1"/>
    <property type="match status" value="1"/>
</dbReference>
<name>A0A7T8KEM0_CALRO</name>
<dbReference type="InterPro" id="IPR003609">
    <property type="entry name" value="Pan_app"/>
</dbReference>
<organism evidence="4 5">
    <name type="scientific">Caligus rogercresseyi</name>
    <name type="common">Sea louse</name>
    <dbReference type="NCBI Taxonomy" id="217165"/>
    <lineage>
        <taxon>Eukaryota</taxon>
        <taxon>Metazoa</taxon>
        <taxon>Ecdysozoa</taxon>
        <taxon>Arthropoda</taxon>
        <taxon>Crustacea</taxon>
        <taxon>Multicrustacea</taxon>
        <taxon>Hexanauplia</taxon>
        <taxon>Copepoda</taxon>
        <taxon>Siphonostomatoida</taxon>
        <taxon>Caligidae</taxon>
        <taxon>Caligus</taxon>
    </lineage>
</organism>
<dbReference type="EMBL" id="CP045893">
    <property type="protein sequence ID" value="QQP54496.1"/>
    <property type="molecule type" value="Genomic_DNA"/>
</dbReference>
<evidence type="ECO:0000256" key="1">
    <source>
        <dbReference type="SAM" id="MobiDB-lite"/>
    </source>
</evidence>
<dbReference type="PROSITE" id="PS50948">
    <property type="entry name" value="PAN"/>
    <property type="match status" value="1"/>
</dbReference>
<dbReference type="AlphaFoldDB" id="A0A7T8KEM0"/>
<keyword evidence="2" id="KW-0732">Signal</keyword>
<accession>A0A7T8KEM0</accession>
<feature type="domain" description="Apple" evidence="3">
    <location>
        <begin position="63"/>
        <end position="120"/>
    </location>
</feature>
<feature type="region of interest" description="Disordered" evidence="1">
    <location>
        <begin position="24"/>
        <end position="65"/>
    </location>
</feature>
<feature type="compositionally biased region" description="Pro residues" evidence="1">
    <location>
        <begin position="30"/>
        <end position="46"/>
    </location>
</feature>
<reference evidence="5" key="1">
    <citation type="submission" date="2021-01" db="EMBL/GenBank/DDBJ databases">
        <title>Caligus Genome Assembly.</title>
        <authorList>
            <person name="Gallardo-Escarate C."/>
        </authorList>
    </citation>
    <scope>NUCLEOTIDE SEQUENCE [LARGE SCALE GENOMIC DNA]</scope>
</reference>
<feature type="non-terminal residue" evidence="4">
    <location>
        <position position="120"/>
    </location>
</feature>
<evidence type="ECO:0000256" key="2">
    <source>
        <dbReference type="SAM" id="SignalP"/>
    </source>
</evidence>
<evidence type="ECO:0000313" key="5">
    <source>
        <dbReference type="Proteomes" id="UP000595437"/>
    </source>
</evidence>
<evidence type="ECO:0000259" key="3">
    <source>
        <dbReference type="PROSITE" id="PS50948"/>
    </source>
</evidence>
<protein>
    <submittedName>
        <fullName evidence="4">LOC101887535</fullName>
    </submittedName>
</protein>
<evidence type="ECO:0000313" key="4">
    <source>
        <dbReference type="EMBL" id="QQP54496.1"/>
    </source>
</evidence>
<feature type="non-terminal residue" evidence="4">
    <location>
        <position position="1"/>
    </location>
</feature>
<proteinExistence type="predicted"/>
<dbReference type="OrthoDB" id="5867217at2759"/>
<feature type="signal peptide" evidence="2">
    <location>
        <begin position="1"/>
        <end position="24"/>
    </location>
</feature>
<feature type="chain" id="PRO_5031372152" evidence="2">
    <location>
        <begin position="25"/>
        <end position="120"/>
    </location>
</feature>
<sequence length="120" mass="12874">NENLRPSLIGPLLLLACALGPLEAQEDPSTLPPPSVSTELPPPLPPSLSEALNESPEDGSFSCDPENVSFEMVTGYVYTAPEDMLDSQPGTLMLTDCIDTCAKNSSCQSINYETAQMERK</sequence>
<dbReference type="Proteomes" id="UP000595437">
    <property type="component" value="Chromosome 4"/>
</dbReference>
<keyword evidence="5" id="KW-1185">Reference proteome</keyword>
<gene>
    <name evidence="4" type="ORF">FKW44_007346</name>
</gene>